<dbReference type="OrthoDB" id="27714at2157"/>
<dbReference type="Proteomes" id="UP000002595">
    <property type="component" value="Chromosome"/>
</dbReference>
<dbReference type="EMBL" id="CP000504">
    <property type="protein sequence ID" value="ABL89033.1"/>
    <property type="molecule type" value="Genomic_DNA"/>
</dbReference>
<proteinExistence type="predicted"/>
<gene>
    <name evidence="1" type="ordered locus">Pisl_1886</name>
</gene>
<dbReference type="AlphaFoldDB" id="A1RVQ1"/>
<keyword evidence="2" id="KW-1185">Reference proteome</keyword>
<dbReference type="HOGENOM" id="CLU_2712989_0_0_2"/>
<name>A1RVQ1_PYRIL</name>
<accession>A1RVQ1</accession>
<dbReference type="GeneID" id="4617089"/>
<dbReference type="KEGG" id="pis:Pisl_1886"/>
<evidence type="ECO:0000313" key="2">
    <source>
        <dbReference type="Proteomes" id="UP000002595"/>
    </source>
</evidence>
<organism evidence="1 2">
    <name type="scientific">Pyrobaculum islandicum (strain DSM 4184 / JCM 9189 / GEO3)</name>
    <dbReference type="NCBI Taxonomy" id="384616"/>
    <lineage>
        <taxon>Archaea</taxon>
        <taxon>Thermoproteota</taxon>
        <taxon>Thermoprotei</taxon>
        <taxon>Thermoproteales</taxon>
        <taxon>Thermoproteaceae</taxon>
        <taxon>Pyrobaculum</taxon>
    </lineage>
</organism>
<sequence length="72" mass="8188">MERRISITVSTPYLVEYVYRRISGELRARGVSSSIYTEGITIKISSVEGVERIVWDIVKTSPMAVFTSIDFK</sequence>
<dbReference type="eggNOG" id="arCOG05602">
    <property type="taxonomic scope" value="Archaea"/>
</dbReference>
<protein>
    <submittedName>
        <fullName evidence="1">Uncharacterized protein</fullName>
    </submittedName>
</protein>
<dbReference type="RefSeq" id="WP_011763608.1">
    <property type="nucleotide sequence ID" value="NC_008701.1"/>
</dbReference>
<evidence type="ECO:0000313" key="1">
    <source>
        <dbReference type="EMBL" id="ABL89033.1"/>
    </source>
</evidence>
<reference evidence="1" key="1">
    <citation type="submission" date="2006-12" db="EMBL/GenBank/DDBJ databases">
        <title>Complete sequence of Pyrobaculum islandicum DSM 4184.</title>
        <authorList>
            <person name="Copeland A."/>
            <person name="Lucas S."/>
            <person name="Lapidus A."/>
            <person name="Barry K."/>
            <person name="Detter J.C."/>
            <person name="Glavina del Rio T."/>
            <person name="Dalin E."/>
            <person name="Tice H."/>
            <person name="Pitluck S."/>
            <person name="Meincke L."/>
            <person name="Brettin T."/>
            <person name="Bruce D."/>
            <person name="Han C."/>
            <person name="Tapia R."/>
            <person name="Gilna P."/>
            <person name="Schmutz J."/>
            <person name="Larimer F."/>
            <person name="Land M."/>
            <person name="Hauser L."/>
            <person name="Kyrpides N."/>
            <person name="Mikhailova N."/>
            <person name="Cozen A.E."/>
            <person name="Fitz-Gibbon S.T."/>
            <person name="House C.H."/>
            <person name="Saltikov C."/>
            <person name="Lowe T."/>
            <person name="Richardson P."/>
        </authorList>
    </citation>
    <scope>NUCLEOTIDE SEQUENCE [LARGE SCALE GENOMIC DNA]</scope>
    <source>
        <strain evidence="1">DSM 4184</strain>
    </source>
</reference>